<comment type="similarity">
    <text evidence="3 10 13">Belongs to the insulin family.</text>
</comment>
<evidence type="ECO:0000256" key="7">
    <source>
        <dbReference type="ARBA" id="ARBA00022702"/>
    </source>
</evidence>
<protein>
    <recommendedName>
        <fullName evidence="10">Bombyxin B</fullName>
    </recommendedName>
</protein>
<keyword evidence="6" id="KW-0165">Cleavage on pair of basic residues</keyword>
<organism evidence="15 16">
    <name type="scientific">Bombyx mandarina</name>
    <name type="common">Wild silk moth</name>
    <name type="synonym">Wild silkworm</name>
    <dbReference type="NCBI Taxonomy" id="7092"/>
    <lineage>
        <taxon>Eukaryota</taxon>
        <taxon>Metazoa</taxon>
        <taxon>Ecdysozoa</taxon>
        <taxon>Arthropoda</taxon>
        <taxon>Hexapoda</taxon>
        <taxon>Insecta</taxon>
        <taxon>Pterygota</taxon>
        <taxon>Neoptera</taxon>
        <taxon>Endopterygota</taxon>
        <taxon>Lepidoptera</taxon>
        <taxon>Glossata</taxon>
        <taxon>Ditrysia</taxon>
        <taxon>Bombycoidea</taxon>
        <taxon>Bombycidae</taxon>
        <taxon>Bombycinae</taxon>
        <taxon>Bombyx</taxon>
    </lineage>
</organism>
<dbReference type="InterPro" id="IPR036438">
    <property type="entry name" value="Insulin-like_sf"/>
</dbReference>
<evidence type="ECO:0000313" key="16">
    <source>
        <dbReference type="RefSeq" id="XP_028039086.1"/>
    </source>
</evidence>
<dbReference type="InterPro" id="IPR022352">
    <property type="entry name" value="Ins/IGF/rlx"/>
</dbReference>
<comment type="subcellular location">
    <subcellularLocation>
        <location evidence="2 10 13">Secreted</location>
    </subcellularLocation>
</comment>
<dbReference type="CTD" id="100169716"/>
<proteinExistence type="inferred from homology"/>
<comment type="subunit">
    <text evidence="4 10">Heterodimer of a B chain and an A chain linked by two disulfide bonds.</text>
</comment>
<dbReference type="InterPro" id="IPR017097">
    <property type="entry name" value="Bombyxin"/>
</dbReference>
<keyword evidence="15" id="KW-1185">Reference proteome</keyword>
<evidence type="ECO:0000259" key="14">
    <source>
        <dbReference type="SMART" id="SM00078"/>
    </source>
</evidence>
<feature type="disulfide bond" evidence="11">
    <location>
        <begin position="75"/>
        <end position="80"/>
    </location>
</feature>
<dbReference type="PANTHER" id="PTHR46886">
    <property type="entry name" value="INSULIN-LIKE GROWTH FACTOR II"/>
    <property type="match status" value="1"/>
</dbReference>
<dbReference type="PRINTS" id="PR00276">
    <property type="entry name" value="INSULINFAMLY"/>
</dbReference>
<dbReference type="Gene3D" id="1.10.100.10">
    <property type="entry name" value="Insulin-like"/>
    <property type="match status" value="1"/>
</dbReference>
<dbReference type="AlphaFoldDB" id="A0A6J2K9W8"/>
<dbReference type="CDD" id="cd04366">
    <property type="entry name" value="IlGF_insulin_bombyxin_like"/>
    <property type="match status" value="1"/>
</dbReference>
<evidence type="ECO:0000256" key="13">
    <source>
        <dbReference type="RuleBase" id="RU000406"/>
    </source>
</evidence>
<dbReference type="InterPro" id="IPR016179">
    <property type="entry name" value="Insulin-like"/>
</dbReference>
<comment type="function">
    <text evidence="1 10">Brain peptide responsible for activation of prothoracic glands to produce ecdysone in insects.</text>
</comment>
<dbReference type="InterPro" id="IPR027285">
    <property type="entry name" value="Bombyxin_B"/>
</dbReference>
<evidence type="ECO:0000256" key="8">
    <source>
        <dbReference type="ARBA" id="ARBA00022729"/>
    </source>
</evidence>
<feature type="disulfide bond" description="Interchain (between B and A chains)" evidence="11">
    <location>
        <begin position="42"/>
        <end position="89"/>
    </location>
</feature>
<evidence type="ECO:0000256" key="9">
    <source>
        <dbReference type="ARBA" id="ARBA00023157"/>
    </source>
</evidence>
<dbReference type="InterPro" id="IPR022353">
    <property type="entry name" value="Insulin_CS"/>
</dbReference>
<dbReference type="GO" id="GO:0005615">
    <property type="term" value="C:extracellular space"/>
    <property type="evidence" value="ECO:0007669"/>
    <property type="project" value="InterPro"/>
</dbReference>
<gene>
    <name evidence="16" type="primary">LOC114249648</name>
</gene>
<dbReference type="OrthoDB" id="10019596at2759"/>
<keyword evidence="5 10" id="KW-0964">Secreted</keyword>
<dbReference type="GeneID" id="114249648"/>
<dbReference type="KEGG" id="bman:114249648"/>
<dbReference type="Proteomes" id="UP000504629">
    <property type="component" value="Unplaced"/>
</dbReference>
<evidence type="ECO:0000256" key="4">
    <source>
        <dbReference type="ARBA" id="ARBA00011207"/>
    </source>
</evidence>
<feature type="signal peptide" evidence="10">
    <location>
        <begin position="1"/>
        <end position="22"/>
    </location>
</feature>
<keyword evidence="7 10" id="KW-0372">Hormone</keyword>
<evidence type="ECO:0000256" key="11">
    <source>
        <dbReference type="PIRSR" id="PIRSR037038-1"/>
    </source>
</evidence>
<feature type="chain" id="PRO_5027204635" description="Bombyxin B" evidence="10">
    <location>
        <begin position="23"/>
        <end position="90"/>
    </location>
</feature>
<keyword evidence="12" id="KW-0873">Pyrrolidone carboxylic acid</keyword>
<dbReference type="RefSeq" id="XP_028039086.1">
    <property type="nucleotide sequence ID" value="XM_028183285.1"/>
</dbReference>
<evidence type="ECO:0000256" key="2">
    <source>
        <dbReference type="ARBA" id="ARBA00004613"/>
    </source>
</evidence>
<evidence type="ECO:0000256" key="6">
    <source>
        <dbReference type="ARBA" id="ARBA00022685"/>
    </source>
</evidence>
<reference evidence="16" key="1">
    <citation type="submission" date="2025-08" db="UniProtKB">
        <authorList>
            <consortium name="RefSeq"/>
        </authorList>
    </citation>
    <scope>IDENTIFICATION</scope>
    <source>
        <tissue evidence="16">Silk gland</tissue>
    </source>
</reference>
<dbReference type="PROSITE" id="PS00262">
    <property type="entry name" value="INSULIN"/>
    <property type="match status" value="1"/>
</dbReference>
<dbReference type="SUPFAM" id="SSF56994">
    <property type="entry name" value="Insulin-like"/>
    <property type="match status" value="1"/>
</dbReference>
<sequence>MMKTSVMLMLVVVISLICSGEAQEVARTYCGRHLADTLADLCFGVEKRSGAQYAPYFWTRQHLGTRGKRGVVDECCFRPCTLDVLLSYCG</sequence>
<feature type="modified residue" description="Pyrrolidone carboxylic acid" evidence="12">
    <location>
        <position position="23"/>
    </location>
</feature>
<evidence type="ECO:0000256" key="1">
    <source>
        <dbReference type="ARBA" id="ARBA00002108"/>
    </source>
</evidence>
<dbReference type="GO" id="GO:0008083">
    <property type="term" value="F:growth factor activity"/>
    <property type="evidence" value="ECO:0007669"/>
    <property type="project" value="InterPro"/>
</dbReference>
<dbReference type="PIRSF" id="PIRSF500313">
    <property type="entry name" value="Bombyxin_B"/>
    <property type="match status" value="1"/>
</dbReference>
<dbReference type="SMART" id="SM00078">
    <property type="entry name" value="IlGF"/>
    <property type="match status" value="1"/>
</dbReference>
<dbReference type="PANTHER" id="PTHR46886:SF1">
    <property type="entry name" value="INSULIN-LIKE GROWTH FACTOR II"/>
    <property type="match status" value="1"/>
</dbReference>
<dbReference type="PIRSF" id="PIRSF037038">
    <property type="entry name" value="Bombyxin"/>
    <property type="match status" value="1"/>
</dbReference>
<dbReference type="Pfam" id="PF00049">
    <property type="entry name" value="Insulin"/>
    <property type="match status" value="1"/>
</dbReference>
<feature type="domain" description="Insulin-like" evidence="14">
    <location>
        <begin position="27"/>
        <end position="89"/>
    </location>
</feature>
<evidence type="ECO:0000256" key="5">
    <source>
        <dbReference type="ARBA" id="ARBA00022525"/>
    </source>
</evidence>
<dbReference type="GO" id="GO:0005179">
    <property type="term" value="F:hormone activity"/>
    <property type="evidence" value="ECO:0007669"/>
    <property type="project" value="UniProtKB-KW"/>
</dbReference>
<keyword evidence="8 10" id="KW-0732">Signal</keyword>
<evidence type="ECO:0000313" key="15">
    <source>
        <dbReference type="Proteomes" id="UP000504629"/>
    </source>
</evidence>
<accession>A0A6J2K9W8</accession>
<evidence type="ECO:0000256" key="12">
    <source>
        <dbReference type="PIRSR" id="PIRSR037038-2"/>
    </source>
</evidence>
<name>A0A6J2K9W8_BOMMA</name>
<dbReference type="PRINTS" id="PR02003">
    <property type="entry name" value="BOMBYXIN"/>
</dbReference>
<keyword evidence="9 11" id="KW-1015">Disulfide bond</keyword>
<evidence type="ECO:0000256" key="10">
    <source>
        <dbReference type="PIRNR" id="PIRNR037038"/>
    </source>
</evidence>
<evidence type="ECO:0000256" key="3">
    <source>
        <dbReference type="ARBA" id="ARBA00009034"/>
    </source>
</evidence>
<feature type="disulfide bond" description="Interchain (between B and A chains)" evidence="11">
    <location>
        <begin position="30"/>
        <end position="76"/>
    </location>
</feature>